<organism evidence="4 5">
    <name type="scientific">Sphingobacterium chuzhouense</name>
    <dbReference type="NCBI Taxonomy" id="1742264"/>
    <lineage>
        <taxon>Bacteria</taxon>
        <taxon>Pseudomonadati</taxon>
        <taxon>Bacteroidota</taxon>
        <taxon>Sphingobacteriia</taxon>
        <taxon>Sphingobacteriales</taxon>
        <taxon>Sphingobacteriaceae</taxon>
        <taxon>Sphingobacterium</taxon>
    </lineage>
</organism>
<protein>
    <submittedName>
        <fullName evidence="4">DUF4974 domain-containing protein</fullName>
    </submittedName>
</protein>
<dbReference type="InterPro" id="IPR012373">
    <property type="entry name" value="Ferrdict_sens_TM"/>
</dbReference>
<dbReference type="InterPro" id="IPR006860">
    <property type="entry name" value="FecR"/>
</dbReference>
<dbReference type="PANTHER" id="PTHR30273:SF2">
    <property type="entry name" value="PROTEIN FECR"/>
    <property type="match status" value="1"/>
</dbReference>
<evidence type="ECO:0000256" key="1">
    <source>
        <dbReference type="SAM" id="Phobius"/>
    </source>
</evidence>
<reference evidence="4 5" key="1">
    <citation type="submission" date="2020-08" db="EMBL/GenBank/DDBJ databases">
        <title>Sphingobacterium sp. DN00404 isolated from aquaculture water.</title>
        <authorList>
            <person name="Zhang M."/>
        </authorList>
    </citation>
    <scope>NUCLEOTIDE SEQUENCE [LARGE SCALE GENOMIC DNA]</scope>
    <source>
        <strain evidence="4 5">KCTC 42746</strain>
    </source>
</reference>
<dbReference type="Proteomes" id="UP000651112">
    <property type="component" value="Unassembled WGS sequence"/>
</dbReference>
<evidence type="ECO:0000259" key="2">
    <source>
        <dbReference type="Pfam" id="PF04773"/>
    </source>
</evidence>
<feature type="domain" description="FecR protein" evidence="2">
    <location>
        <begin position="172"/>
        <end position="272"/>
    </location>
</feature>
<keyword evidence="1" id="KW-0472">Membrane</keyword>
<dbReference type="Pfam" id="PF04773">
    <property type="entry name" value="FecR"/>
    <property type="match status" value="1"/>
</dbReference>
<dbReference type="RefSeq" id="WP_190315696.1">
    <property type="nucleotide sequence ID" value="NZ_JACNYL010000007.1"/>
</dbReference>
<sequence>MTEQEIRLLAIKFLKGETTKEEEALLHAWYDQKDQDKEVVITTDEDSVNVKKRLYSHIQKQIQKRKSFVISKHAIGYAASVAVVLSFLAFFLYPRKPAETIHYTQLLKDDVGPGRNNAVLRLGSEMEVDLDKVGIGSSTEANGLIVNKDEDGLLSLVISDKASRKAQHKINTLQTPKGGQYKVELPDGTKVWLNASSTLKFPSIFEETIREIELEGEAYFEVAHVADRTSKNIPFVVNGKNQKVEVLGTHFNVNSYTDESVIKTTLLEGSVRVVAGATGQQLLLKPGQQSRLQNGNIYAESVDTELDVAWKNGDFIFNNENLKSVMRKLERWYDVEVEYKGDFDDLRFSGAVSRSKNISEVLKIMALTGKVKFNIEGRRIIVMT</sequence>
<dbReference type="InterPro" id="IPR032508">
    <property type="entry name" value="FecR_C"/>
</dbReference>
<gene>
    <name evidence="4" type="ORF">H8B21_20360</name>
</gene>
<dbReference type="Pfam" id="PF16344">
    <property type="entry name" value="FecR_C"/>
    <property type="match status" value="1"/>
</dbReference>
<evidence type="ECO:0000259" key="3">
    <source>
        <dbReference type="Pfam" id="PF16344"/>
    </source>
</evidence>
<evidence type="ECO:0000313" key="5">
    <source>
        <dbReference type="Proteomes" id="UP000651112"/>
    </source>
</evidence>
<feature type="transmembrane region" description="Helical" evidence="1">
    <location>
        <begin position="74"/>
        <end position="93"/>
    </location>
</feature>
<dbReference type="EMBL" id="JACNYL010000007">
    <property type="protein sequence ID" value="MBD1423921.1"/>
    <property type="molecule type" value="Genomic_DNA"/>
</dbReference>
<dbReference type="Gene3D" id="3.55.50.30">
    <property type="match status" value="1"/>
</dbReference>
<proteinExistence type="predicted"/>
<keyword evidence="1" id="KW-0812">Transmembrane</keyword>
<dbReference type="PIRSF" id="PIRSF018266">
    <property type="entry name" value="FecR"/>
    <property type="match status" value="1"/>
</dbReference>
<feature type="domain" description="Protein FecR C-terminal" evidence="3">
    <location>
        <begin position="314"/>
        <end position="382"/>
    </location>
</feature>
<accession>A0ABR7XY01</accession>
<dbReference type="Gene3D" id="2.60.120.1440">
    <property type="match status" value="1"/>
</dbReference>
<name>A0ABR7XY01_9SPHI</name>
<comment type="caution">
    <text evidence="4">The sequence shown here is derived from an EMBL/GenBank/DDBJ whole genome shotgun (WGS) entry which is preliminary data.</text>
</comment>
<dbReference type="PANTHER" id="PTHR30273">
    <property type="entry name" value="PERIPLASMIC SIGNAL SENSOR AND SIGMA FACTOR ACTIVATOR FECR-RELATED"/>
    <property type="match status" value="1"/>
</dbReference>
<evidence type="ECO:0000313" key="4">
    <source>
        <dbReference type="EMBL" id="MBD1423921.1"/>
    </source>
</evidence>
<keyword evidence="5" id="KW-1185">Reference proteome</keyword>
<keyword evidence="1" id="KW-1133">Transmembrane helix</keyword>